<dbReference type="InterPro" id="IPR037160">
    <property type="entry name" value="DNA_Pol_thumb_sf"/>
</dbReference>
<keyword evidence="2" id="KW-0964">Secreted</keyword>
<evidence type="ECO:0000256" key="1">
    <source>
        <dbReference type="ARBA" id="ARBA00004613"/>
    </source>
</evidence>
<dbReference type="Proteomes" id="UP000252631">
    <property type="component" value="Unassembled WGS sequence"/>
</dbReference>
<dbReference type="PANTHER" id="PTHR12338:SF8">
    <property type="entry name" value="HEME_HEMOPEXIN-BINDING PROTEIN"/>
    <property type="match status" value="1"/>
</dbReference>
<dbReference type="InterPro" id="IPR041286">
    <property type="entry name" value="MBG_2"/>
</dbReference>
<dbReference type="Pfam" id="PF18676">
    <property type="entry name" value="MBG_2"/>
    <property type="match status" value="14"/>
</dbReference>
<dbReference type="InterPro" id="IPR011050">
    <property type="entry name" value="Pectin_lyase_fold/virulence"/>
</dbReference>
<dbReference type="Pfam" id="PF05860">
    <property type="entry name" value="TPS"/>
    <property type="match status" value="1"/>
</dbReference>
<dbReference type="OrthoDB" id="1776524at2"/>
<dbReference type="InterPro" id="IPR011493">
    <property type="entry name" value="GLUG"/>
</dbReference>
<dbReference type="Gene3D" id="3.30.210.10">
    <property type="entry name" value="DNA polymerase, thumb domain"/>
    <property type="match status" value="1"/>
</dbReference>
<dbReference type="InterPro" id="IPR012334">
    <property type="entry name" value="Pectin_lyas_fold"/>
</dbReference>
<dbReference type="EMBL" id="UFQQ01000011">
    <property type="protein sequence ID" value="SSW91242.1"/>
    <property type="molecule type" value="Genomic_DNA"/>
</dbReference>
<dbReference type="Gene3D" id="2.160.20.10">
    <property type="entry name" value="Single-stranded right-handed beta-helix, Pectin lyase-like"/>
    <property type="match status" value="2"/>
</dbReference>
<evidence type="ECO:0000256" key="4">
    <source>
        <dbReference type="SAM" id="MobiDB-lite"/>
    </source>
</evidence>
<dbReference type="NCBIfam" id="TIGR01901">
    <property type="entry name" value="adhes_NPXG"/>
    <property type="match status" value="1"/>
</dbReference>
<dbReference type="SUPFAM" id="SSF51126">
    <property type="entry name" value="Pectin lyase-like"/>
    <property type="match status" value="1"/>
</dbReference>
<comment type="subcellular location">
    <subcellularLocation>
        <location evidence="1">Secreted</location>
    </subcellularLocation>
</comment>
<dbReference type="Pfam" id="PF18657">
    <property type="entry name" value="YDG"/>
    <property type="match status" value="5"/>
</dbReference>
<evidence type="ECO:0000256" key="3">
    <source>
        <dbReference type="ARBA" id="ARBA00022729"/>
    </source>
</evidence>
<dbReference type="GO" id="GO:0005576">
    <property type="term" value="C:extracellular region"/>
    <property type="evidence" value="ECO:0007669"/>
    <property type="project" value="UniProtKB-SubCell"/>
</dbReference>
<feature type="domain" description="Filamentous haemagglutinin FhaB/tRNA nuclease CdiA-like TPS" evidence="5">
    <location>
        <begin position="48"/>
        <end position="161"/>
    </location>
</feature>
<reference evidence="6 7" key="1">
    <citation type="submission" date="2017-08" db="EMBL/GenBank/DDBJ databases">
        <authorList>
            <person name="de Groot N.N."/>
        </authorList>
    </citation>
    <scope>NUCLEOTIDE SEQUENCE [LARGE SCALE GENOMIC DNA]</scope>
    <source>
        <strain evidence="6 7">JA575</strain>
    </source>
</reference>
<evidence type="ECO:0000313" key="6">
    <source>
        <dbReference type="EMBL" id="SSW91242.1"/>
    </source>
</evidence>
<dbReference type="PANTHER" id="PTHR12338">
    <property type="entry name" value="AUTOTRANSPORTER"/>
    <property type="match status" value="1"/>
</dbReference>
<evidence type="ECO:0000259" key="5">
    <source>
        <dbReference type="SMART" id="SM00912"/>
    </source>
</evidence>
<evidence type="ECO:0000256" key="2">
    <source>
        <dbReference type="ARBA" id="ARBA00022525"/>
    </source>
</evidence>
<feature type="region of interest" description="Disordered" evidence="4">
    <location>
        <begin position="1"/>
        <end position="20"/>
    </location>
</feature>
<dbReference type="Pfam" id="PF07581">
    <property type="entry name" value="Glug"/>
    <property type="match status" value="2"/>
</dbReference>
<protein>
    <submittedName>
        <fullName evidence="6">Filamentous hemagglutinin family protein</fullName>
    </submittedName>
</protein>
<dbReference type="InterPro" id="IPR050909">
    <property type="entry name" value="Bact_Autotransporter_VF"/>
</dbReference>
<accession>A0A336JNW9</accession>
<keyword evidence="3" id="KW-0732">Signal</keyword>
<sequence length="3057" mass="298015">MRSARSVKRSAILQPRARAADSRGSRSRKIVAVVAATALVLTPTLSMAQQLPSGGSVAAGSATISSPNAATLNINQSSDRAIINWNSFSVGQGGTVNFNQPGASSATLNRVTGATPSSIAGSINAPGTVLLVNPNGIAITPTGTVNVGSFAASTLNIKDSDFMSGNYTFSGNGASAAVTNAGRINVSDGGFAALLGGQVANDGLISARLGKVGLGSGELITLDLAGDGFLSVAVPTSSLGGIVGSDGRPLVSNKGKIIADGGTVHLSAATAAGLLRDAVNVPGTIRANSVGTRNGKIIIGGGAGGKVQISGKVTASGGRTARGGSIDVSGAKVAVSGKVKASGTTGGRIKITGTESAKVSGEVAAKGKTGSGGVVVITAKDVTIESSGKVDVSGTSGGTLLIGGDYQGGANAANNFSTDPVANAETTTVAAGATLSAAGTSGQGGRVVVWSDDSTTFAGALDVSGQGGAGGFAEVSGHRLLDFSGTANLAGTTGAGTLLLDPRNITISNATGSGGSLSGGTYTPSADDSVLNVATLQAALASGNVVVTTGSTGSQAGNITVASAVSWTSGSTLTLTAANNIAIDAAITATSGGLTINATNGVTATGAINVGTFTLQSGAWVQNGSTLPGFAATNFRINGGSFLRVTGGDGTAATPYRLADVYGLQGIGSSTALRAANYVLANDIDASVTATWNSGAGFVPLGKVGTEFKGSLDGAGHVIAGLVINRPSEDDVGLFGYVGSAGSRFSNLGVVDARVTGRNHVGIVAADSYGTFDNVWSSGAVSGAYQVGGLVGYAHATISGSHSDATVTATGDGVGGLVGMSASTAAMVTGSYATGAVSGAGYVGGLVGQSAGPIENSFATGTVSGTSNFVGGLVGYTDTGVTITNTYATGAVNAYNRAGGLIGYFGGSTVSNSFASGYVTSSGASRGGLIAQLGAGTITNSYWDTQTSGLSTSDGGTGVTTATLQAAVQSGWDTGIWGIVANRSYPYLKSFWSGTPQVVSGTVQSSNFTSLAGERVSLLINGNSAGSTSSGANGYYNLLIAPGTITGNSQLVVYTTGANAGLTHQQNVSGPVAGVNVAASYLRQTTQVTTLSALSAGLAAAIGTSGVSTTYANRSIGANGASFTIDQAITQSGLLIIYTVGDLTQTAGASITAARLAFSAPSGANVTFLDPGNSVGKLQAVAIGAGRLAFYSSSDLTLEQSITANGGLLIQTAGSLTLSGTLASTASGDAAVLAAGTTFKNQSVSNAISVPNGRWLVYSAAPTGNTYNNLDSGNAAVWNATYAANAPSTIASGNRYVFAYQPTLTFSSTDASKYYGATADVSSSYTVTGASAGVSGAFKADTLSSLYTGTPVLSSVGAAGTATVAGGPYLIDIAQGSVASTGTYALNFASTGHLTVNKASLIIYVSTAYKTYGTSYTGSSSAYSVSGLQNSDGVSSVSFASAGADASAAVGTYGLTASNAQGQGLSNYNVLYADGNLVVSKASLTITASNGSKVYGSNLTFAGTEFTVSGLKNNDAVASVTLTSSGAAATANANSYQITASNATGTGLSNYLIYYNAGYLSVTPAPLTITANDRSKTYGSALPLGSTDFTLSGTLYNNDKVDGVTFTSAAAGAAAAVGWSTIYANNATGTGLANYSISYVTGKLTVNPAPLTISANDATKTYGAAWGGGGYSVSGALYNGDTISGVSLSSAGAGSAANVGTYAIAASGATGTGLYNYAITYQPGTLTVNPAPLTITANDQSKIYGASLDLGSTAYTVTGNLYNGNKVNSVTLASDGAAAGAAAGSHAITASAAQGDGLSNYAITYADGTLTVNKATLIIYAGSANKTYGTTYSSTSNFVASGLLNGDNVNSVTLSSAGAAATATVASYGLTPSNAQGTGLSNYNIYYQASTLQVSPATLTITAANATKTYGTDLSFAGTEFTTSGLTNGDTVSGVTLSSAGAAASKGTGSYQITASAATGTGLSNYLIYYNPGSLNVTPAPLTITANSQSKTYGSAISLDSTAFTVTGTLYNNDKVTGVTLSSFGTNATAAAGGSTIYASNATGSGLNNYSITYATGWLTVNPAPLTITANDASKIYGAVSGMAGYSVTGSLYNGDTLTSVALSSAGAYGTAGVGSYSISASGAAGTGIYNYAITYLPGTLTVNPAPLTITANGQSKVYGNTIDLGSTAYTVSGSLYNGDKINSVTLVSDGAAATAAAGSHAITASAAQGNGLSNYAITYADGALTVNKATLIVYAGMASKLYGDTYTSTADFTTSGLKNADKVTAVTLGSAGAAATAGVGNYDLIASAAIGSGLSNYAISYQPGTLQVSPAILTITGTDLSKVYGSARSFSGTEFTSTGLVNGDTVDTVSLSSAGAAATANVGSYQVAVSGAAGTGLGNYLIYYNPGNLAVTQAPLTVTALDQHKTYGTDLALGSTGFSTTGTLFNGDKIDGVTLLSGGAGVSGTVGTYGLTASNAVGSGLSNYAITYAAGTLTVDRAPLTITANDRTKTYGEMLTFVPNGYTVTGSLYNSDTINAVNLASAGVAATANAGGYAITAGGAQGAGLENYAITYASGSLTVNKADLTVTVANATKTYDGQAFTGGNGLSYAGFVNNENASVLGGTLTYGGTAQGAINAGGYTLTASGLTSSNYNISYVAGGLTVNRAVISAIAVADDKVYDGTTTATGSIVGFNGVVQGDAVNVGGSGTFVFADANVGSGKTVAVGGLTLSGADAGNYILSTTASSSASITPATLTIASPGSVAGSKVYDGTTSAAVTGNGTLAGMIGGDAVSLLLAGTTYADKNVGTGKTVTGSYSLTGAGAGNYVLSSTGFTGAADITPATLTIASAGSVAGSKVYDGTTSAAVTGNGTLAGVLNGDAVGLLLAGTTYADKNVGTGKTVTGSYSLTGAGASNYVLASTGFTGSADITPATLTIASAGTIAGSKVYDGNTSAAVTGNGTLAGVIGGDAVSLLLAGTVYADKNVGTGKTVTGSYSLTGAGASNYVLASTGFTGSADITPATLTIASAGTIAGSKVYDGNTSAAVTGNGTLAGVIGGDAVSLLLAGTVYADKNVGTGKT</sequence>
<dbReference type="SMART" id="SM00912">
    <property type="entry name" value="Haemagg_act"/>
    <property type="match status" value="1"/>
</dbReference>
<feature type="non-terminal residue" evidence="6">
    <location>
        <position position="3057"/>
    </location>
</feature>
<name>A0A336JNW9_9BRAD</name>
<gene>
    <name evidence="6" type="ORF">SAMN05892882_1113</name>
</gene>
<dbReference type="InterPro" id="IPR041248">
    <property type="entry name" value="YDG"/>
</dbReference>
<evidence type="ECO:0000313" key="7">
    <source>
        <dbReference type="Proteomes" id="UP000252631"/>
    </source>
</evidence>
<organism evidence="6 7">
    <name type="scientific">Rhodopseudomonas pentothenatexigens</name>
    <dbReference type="NCBI Taxonomy" id="999699"/>
    <lineage>
        <taxon>Bacteria</taxon>
        <taxon>Pseudomonadati</taxon>
        <taxon>Pseudomonadota</taxon>
        <taxon>Alphaproteobacteria</taxon>
        <taxon>Hyphomicrobiales</taxon>
        <taxon>Nitrobacteraceae</taxon>
        <taxon>Rhodopseudomonas</taxon>
    </lineage>
</organism>
<proteinExistence type="predicted"/>
<dbReference type="Gene3D" id="2.160.20.110">
    <property type="match status" value="2"/>
</dbReference>
<dbReference type="InterPro" id="IPR008638">
    <property type="entry name" value="FhaB/CdiA-like_TPS"/>
</dbReference>